<dbReference type="InterPro" id="IPR028994">
    <property type="entry name" value="Integrin_alpha_N"/>
</dbReference>
<feature type="domain" description="Teneurin NHL" evidence="3">
    <location>
        <begin position="59"/>
        <end position="113"/>
    </location>
</feature>
<evidence type="ECO:0000256" key="1">
    <source>
        <dbReference type="ARBA" id="ARBA00022737"/>
    </source>
</evidence>
<dbReference type="InterPro" id="IPR011042">
    <property type="entry name" value="6-blade_b-propeller_TolB-like"/>
</dbReference>
<reference evidence="4 5" key="1">
    <citation type="submission" date="2017-09" db="EMBL/GenBank/DDBJ databases">
        <title>Depth-based differentiation of microbial function through sediment-hosted aquifers and enrichment of novel symbionts in the deep terrestrial subsurface.</title>
        <authorList>
            <person name="Probst A.J."/>
            <person name="Ladd B."/>
            <person name="Jarett J.K."/>
            <person name="Geller-Mcgrath D.E."/>
            <person name="Sieber C.M."/>
            <person name="Emerson J.B."/>
            <person name="Anantharaman K."/>
            <person name="Thomas B.C."/>
            <person name="Malmstrom R."/>
            <person name="Stieglmeier M."/>
            <person name="Klingl A."/>
            <person name="Woyke T."/>
            <person name="Ryan C.M."/>
            <person name="Banfield J.F."/>
        </authorList>
    </citation>
    <scope>NUCLEOTIDE SEQUENCE [LARGE SCALE GENOMIC DNA]</scope>
    <source>
        <strain evidence="4">CG_4_10_14_0_8_um_filter_42_10</strain>
    </source>
</reference>
<dbReference type="InterPro" id="IPR001258">
    <property type="entry name" value="NHL_repeat"/>
</dbReference>
<dbReference type="SUPFAM" id="SSF101898">
    <property type="entry name" value="NHL repeat"/>
    <property type="match status" value="1"/>
</dbReference>
<gene>
    <name evidence="4" type="ORF">COY66_01820</name>
</gene>
<proteinExistence type="predicted"/>
<sequence>MGSVKIINKKNMNARKIKIGTNFRLILMMLLVAGGIFCFSSSTKAAFGEVSTFLGRLYWGDGGSAINAYLDMPQGFTMDNDGNVYVADTYDNVIRKIDSDNKISTFSGTGEYGSQDGEKSQATWGYPQGITLHTGDNDFYVADTGNSKIRRINSSGVVITLSVTDAQGLLQPKAIIRSGDYLYIADTGHGRIVKMSKFGGALEEIATGLNTPLKMVLHGDDLFVIDFGTESIVKINVATKSKSTLVADFTEPRAITYYQGDLYVNAGENGVWNEIWKVNFSSGAKTQLAERRETEWLNMGSDMFIRNSRIYILQGGGSSIMTFDLNGQDLEQIAGKHRFGDETGNASTALVGRPQDLAFSKDGKKMYISYGQGNKIAEYNLWTDELKHVAGHLMDNYVEGQGATARFSDVVSMVMASDGKTLYLADRNNNRIRKLDVSTGQTSYLTGAGEVNSNDASNNGYQEGGPCAEETSTGVAGCAYFNRPTGIALTSDEKTLYVADGSNNRIRKVVIATGQTSLIAGSGAQGFANGIGASASFNGPYTIALSSDDSFLYVADKYNHAVRKIDLFNNSVTTLVGTGNIGYREGSFSEAVLAIPENIKRGPDGNLYLSEAGSLRVRKLDLATQQTSLVSGSGDRGSVNGAKEAAQWDAPKGMAFLNTYLYVADFRNDLIRTIDLDTAIPSDRDVVAPGKSFMAYAPNLRGGWAVAVGNVTGDEEEEIITGTGAGFGPQIRIFNKNGEDLGSFFAYGETLRAGVRVATGDLDNDGYDEIITVPGPGAVPHIRIFDGQGNPDVHPGFFALDGKFKGGAFIASGDVNADGRAEIIVTAGKGGGPHVTVHNYKSEVIANFFAYDQNTFRNGITVATLDTDGDGKDEIITGPEYGSPHVQFFSLSPNEVKRLNPGFYAFDQNYKGGVYVAGGDYDGNGTEEMIIGSGIGMDTFVRIYNKRQLTPIEEIRPYAVGVTGGVVVAAGDIDKDGKAEIMTMPRSNGGPNFRILEE</sequence>
<evidence type="ECO:0000313" key="4">
    <source>
        <dbReference type="EMBL" id="PIY96981.1"/>
    </source>
</evidence>
<dbReference type="Proteomes" id="UP000230779">
    <property type="component" value="Unassembled WGS sequence"/>
</dbReference>
<dbReference type="PANTHER" id="PTHR46388">
    <property type="entry name" value="NHL REPEAT-CONTAINING PROTEIN 2"/>
    <property type="match status" value="1"/>
</dbReference>
<feature type="compositionally biased region" description="Polar residues" evidence="2">
    <location>
        <begin position="446"/>
        <end position="461"/>
    </location>
</feature>
<dbReference type="SUPFAM" id="SSF63825">
    <property type="entry name" value="YWTD domain"/>
    <property type="match status" value="1"/>
</dbReference>
<keyword evidence="1" id="KW-0677">Repeat</keyword>
<dbReference type="EMBL" id="PFMD01000023">
    <property type="protein sequence ID" value="PIY96981.1"/>
    <property type="molecule type" value="Genomic_DNA"/>
</dbReference>
<protein>
    <recommendedName>
        <fullName evidence="3">Teneurin NHL domain-containing protein</fullName>
    </recommendedName>
</protein>
<dbReference type="InterPro" id="IPR056822">
    <property type="entry name" value="TEN_NHL"/>
</dbReference>
<evidence type="ECO:0000313" key="5">
    <source>
        <dbReference type="Proteomes" id="UP000230779"/>
    </source>
</evidence>
<dbReference type="Pfam" id="PF01436">
    <property type="entry name" value="NHL"/>
    <property type="match status" value="1"/>
</dbReference>
<dbReference type="Gene3D" id="2.130.10.130">
    <property type="entry name" value="Integrin alpha, N-terminal"/>
    <property type="match status" value="2"/>
</dbReference>
<organism evidence="4 5">
    <name type="scientific">Candidatus Kerfeldbacteria bacterium CG_4_10_14_0_8_um_filter_42_10</name>
    <dbReference type="NCBI Taxonomy" id="2014248"/>
    <lineage>
        <taxon>Bacteria</taxon>
        <taxon>Candidatus Kerfeldiibacteriota</taxon>
    </lineage>
</organism>
<evidence type="ECO:0000256" key="2">
    <source>
        <dbReference type="SAM" id="MobiDB-lite"/>
    </source>
</evidence>
<accession>A0A2M7RKJ1</accession>
<dbReference type="SUPFAM" id="SSF69318">
    <property type="entry name" value="Integrin alpha N-terminal domain"/>
    <property type="match status" value="1"/>
</dbReference>
<feature type="region of interest" description="Disordered" evidence="2">
    <location>
        <begin position="446"/>
        <end position="465"/>
    </location>
</feature>
<comment type="caution">
    <text evidence="4">The sequence shown here is derived from an EMBL/GenBank/DDBJ whole genome shotgun (WGS) entry which is preliminary data.</text>
</comment>
<dbReference type="Pfam" id="PF25021">
    <property type="entry name" value="TEN_NHL"/>
    <property type="match status" value="1"/>
</dbReference>
<dbReference type="Gene3D" id="2.120.10.30">
    <property type="entry name" value="TolB, C-terminal domain"/>
    <property type="match status" value="5"/>
</dbReference>
<evidence type="ECO:0000259" key="3">
    <source>
        <dbReference type="Pfam" id="PF25021"/>
    </source>
</evidence>
<name>A0A2M7RKJ1_9BACT</name>
<dbReference type="AlphaFoldDB" id="A0A2M7RKJ1"/>
<dbReference type="PANTHER" id="PTHR46388:SF2">
    <property type="entry name" value="NHL REPEAT-CONTAINING PROTEIN 2"/>
    <property type="match status" value="1"/>
</dbReference>